<evidence type="ECO:0000256" key="6">
    <source>
        <dbReference type="ARBA" id="ARBA00015850"/>
    </source>
</evidence>
<evidence type="ECO:0000313" key="21">
    <source>
        <dbReference type="Proteomes" id="UP001165395"/>
    </source>
</evidence>
<evidence type="ECO:0000256" key="7">
    <source>
        <dbReference type="ARBA" id="ARBA00022475"/>
    </source>
</evidence>
<reference evidence="20" key="1">
    <citation type="submission" date="2021-10" db="EMBL/GenBank/DDBJ databases">
        <title>The complete genome sequence of Leeia sp. TBRC 13508.</title>
        <authorList>
            <person name="Charoenyingcharoen P."/>
            <person name="Yukphan P."/>
        </authorList>
    </citation>
    <scope>NUCLEOTIDE SEQUENCE</scope>
    <source>
        <strain evidence="20">TBRC 13508</strain>
    </source>
</reference>
<evidence type="ECO:0000256" key="9">
    <source>
        <dbReference type="ARBA" id="ARBA00022679"/>
    </source>
</evidence>
<dbReference type="EMBL" id="JAJBZT010000002">
    <property type="protein sequence ID" value="MCB6182565.1"/>
    <property type="molecule type" value="Genomic_DNA"/>
</dbReference>
<comment type="catalytic activity">
    <reaction evidence="18 19">
        <text>alpha-ribazole 5'-phosphate + adenosylcob(III)inamide-GDP = adenosylcob(III)alamin 5'-phosphate + GMP + H(+)</text>
        <dbReference type="Rhea" id="RHEA:23560"/>
        <dbReference type="ChEBI" id="CHEBI:15378"/>
        <dbReference type="ChEBI" id="CHEBI:57918"/>
        <dbReference type="ChEBI" id="CHEBI:58115"/>
        <dbReference type="ChEBI" id="CHEBI:60487"/>
        <dbReference type="ChEBI" id="CHEBI:60493"/>
        <dbReference type="EC" id="2.7.8.26"/>
    </reaction>
</comment>
<evidence type="ECO:0000256" key="5">
    <source>
        <dbReference type="ARBA" id="ARBA00013200"/>
    </source>
</evidence>
<comment type="pathway">
    <text evidence="3 19">Cofactor biosynthesis; adenosylcobalamin biosynthesis; adenosylcobalamin from cob(II)yrinate a,c-diamide: step 7/7.</text>
</comment>
<evidence type="ECO:0000256" key="4">
    <source>
        <dbReference type="ARBA" id="ARBA00010561"/>
    </source>
</evidence>
<evidence type="ECO:0000256" key="10">
    <source>
        <dbReference type="ARBA" id="ARBA00022692"/>
    </source>
</evidence>
<evidence type="ECO:0000256" key="11">
    <source>
        <dbReference type="ARBA" id="ARBA00022842"/>
    </source>
</evidence>
<keyword evidence="8 19" id="KW-0169">Cobalamin biosynthesis</keyword>
<gene>
    <name evidence="19 20" type="primary">cobS</name>
    <name evidence="20" type="ORF">LIN78_03245</name>
</gene>
<dbReference type="PANTHER" id="PTHR34148:SF1">
    <property type="entry name" value="ADENOSYLCOBINAMIDE-GDP RIBAZOLETRANSFERASE"/>
    <property type="match status" value="1"/>
</dbReference>
<organism evidence="20 21">
    <name type="scientific">Leeia speluncae</name>
    <dbReference type="NCBI Taxonomy" id="2884804"/>
    <lineage>
        <taxon>Bacteria</taxon>
        <taxon>Pseudomonadati</taxon>
        <taxon>Pseudomonadota</taxon>
        <taxon>Betaproteobacteria</taxon>
        <taxon>Neisseriales</taxon>
        <taxon>Leeiaceae</taxon>
        <taxon>Leeia</taxon>
    </lineage>
</organism>
<dbReference type="Pfam" id="PF02654">
    <property type="entry name" value="CobS"/>
    <property type="match status" value="1"/>
</dbReference>
<keyword evidence="12 19" id="KW-1133">Transmembrane helix</keyword>
<evidence type="ECO:0000256" key="14">
    <source>
        <dbReference type="ARBA" id="ARBA00025228"/>
    </source>
</evidence>
<dbReference type="HAMAP" id="MF_00719">
    <property type="entry name" value="CobS"/>
    <property type="match status" value="1"/>
</dbReference>
<evidence type="ECO:0000256" key="1">
    <source>
        <dbReference type="ARBA" id="ARBA00001946"/>
    </source>
</evidence>
<keyword evidence="21" id="KW-1185">Reference proteome</keyword>
<comment type="similarity">
    <text evidence="4 19">Belongs to the CobS family.</text>
</comment>
<evidence type="ECO:0000256" key="12">
    <source>
        <dbReference type="ARBA" id="ARBA00022989"/>
    </source>
</evidence>
<dbReference type="NCBIfam" id="TIGR00317">
    <property type="entry name" value="cobS"/>
    <property type="match status" value="1"/>
</dbReference>
<feature type="transmembrane region" description="Helical" evidence="19">
    <location>
        <begin position="176"/>
        <end position="202"/>
    </location>
</feature>
<dbReference type="InterPro" id="IPR003805">
    <property type="entry name" value="CobS"/>
</dbReference>
<dbReference type="PANTHER" id="PTHR34148">
    <property type="entry name" value="ADENOSYLCOBINAMIDE-GDP RIBAZOLETRANSFERASE"/>
    <property type="match status" value="1"/>
</dbReference>
<comment type="catalytic activity">
    <reaction evidence="17 19">
        <text>alpha-ribazole + adenosylcob(III)inamide-GDP = adenosylcob(III)alamin + GMP + H(+)</text>
        <dbReference type="Rhea" id="RHEA:16049"/>
        <dbReference type="ChEBI" id="CHEBI:10329"/>
        <dbReference type="ChEBI" id="CHEBI:15378"/>
        <dbReference type="ChEBI" id="CHEBI:18408"/>
        <dbReference type="ChEBI" id="CHEBI:58115"/>
        <dbReference type="ChEBI" id="CHEBI:60487"/>
        <dbReference type="EC" id="2.7.8.26"/>
    </reaction>
</comment>
<keyword evidence="13 19" id="KW-0472">Membrane</keyword>
<evidence type="ECO:0000256" key="2">
    <source>
        <dbReference type="ARBA" id="ARBA00004651"/>
    </source>
</evidence>
<feature type="transmembrane region" description="Helical" evidence="19">
    <location>
        <begin position="139"/>
        <end position="156"/>
    </location>
</feature>
<feature type="transmembrane region" description="Helical" evidence="19">
    <location>
        <begin position="59"/>
        <end position="75"/>
    </location>
</feature>
<dbReference type="EC" id="2.7.8.26" evidence="5 19"/>
<dbReference type="RefSeq" id="WP_227178423.1">
    <property type="nucleotide sequence ID" value="NZ_JAJBZT010000002.1"/>
</dbReference>
<dbReference type="Proteomes" id="UP001165395">
    <property type="component" value="Unassembled WGS sequence"/>
</dbReference>
<evidence type="ECO:0000256" key="8">
    <source>
        <dbReference type="ARBA" id="ARBA00022573"/>
    </source>
</evidence>
<evidence type="ECO:0000256" key="15">
    <source>
        <dbReference type="ARBA" id="ARBA00032605"/>
    </source>
</evidence>
<keyword evidence="11 19" id="KW-0460">Magnesium</keyword>
<keyword evidence="9 19" id="KW-0808">Transferase</keyword>
<feature type="transmembrane region" description="Helical" evidence="19">
    <location>
        <begin position="223"/>
        <end position="246"/>
    </location>
</feature>
<accession>A0ABS8D2Z5</accession>
<keyword evidence="7 19" id="KW-1003">Cell membrane</keyword>
<evidence type="ECO:0000256" key="18">
    <source>
        <dbReference type="ARBA" id="ARBA00049504"/>
    </source>
</evidence>
<evidence type="ECO:0000256" key="19">
    <source>
        <dbReference type="HAMAP-Rule" id="MF_00719"/>
    </source>
</evidence>
<protein>
    <recommendedName>
        <fullName evidence="6 19">Adenosylcobinamide-GDP ribazoletransferase</fullName>
        <ecNumber evidence="5 19">2.7.8.26</ecNumber>
    </recommendedName>
    <alternativeName>
        <fullName evidence="16 19">Cobalamin synthase</fullName>
    </alternativeName>
    <alternativeName>
        <fullName evidence="15 19">Cobalamin-5'-phosphate synthase</fullName>
    </alternativeName>
</protein>
<comment type="subcellular location">
    <subcellularLocation>
        <location evidence="2 19">Cell membrane</location>
        <topology evidence="2 19">Multi-pass membrane protein</topology>
    </subcellularLocation>
</comment>
<comment type="caution">
    <text evidence="20">The sequence shown here is derived from an EMBL/GenBank/DDBJ whole genome shotgun (WGS) entry which is preliminary data.</text>
</comment>
<evidence type="ECO:0000313" key="20">
    <source>
        <dbReference type="EMBL" id="MCB6182565.1"/>
    </source>
</evidence>
<proteinExistence type="inferred from homology"/>
<comment type="cofactor">
    <cofactor evidence="1 19">
        <name>Mg(2+)</name>
        <dbReference type="ChEBI" id="CHEBI:18420"/>
    </cofactor>
</comment>
<evidence type="ECO:0000256" key="16">
    <source>
        <dbReference type="ARBA" id="ARBA00032853"/>
    </source>
</evidence>
<dbReference type="GO" id="GO:0051073">
    <property type="term" value="F:adenosylcobinamide-GDP ribazoletransferase activity"/>
    <property type="evidence" value="ECO:0007669"/>
    <property type="project" value="UniProtKB-EC"/>
</dbReference>
<evidence type="ECO:0000256" key="3">
    <source>
        <dbReference type="ARBA" id="ARBA00004663"/>
    </source>
</evidence>
<evidence type="ECO:0000256" key="13">
    <source>
        <dbReference type="ARBA" id="ARBA00023136"/>
    </source>
</evidence>
<evidence type="ECO:0000256" key="17">
    <source>
        <dbReference type="ARBA" id="ARBA00048623"/>
    </source>
</evidence>
<keyword evidence="10 19" id="KW-0812">Transmembrane</keyword>
<feature type="transmembrane region" description="Helical" evidence="19">
    <location>
        <begin position="110"/>
        <end position="132"/>
    </location>
</feature>
<sequence length="247" mass="26980">MPKSLKTLCLAIQFLTRLPTPTIKDFHPSLLSQSAAWFPAVGLLIGLILYGVNMTGQSIHPLFAALMTLITWAWITGGLHLDGLADLADALGASHRSPERFLAVLKDPHLGSFGVITLIIQITTKLCLIYLITLQHATPLLILIPAITRIGPLYWSKTLPPLGGGMAEQFAWNIRYPIIIFWGFTLAALAAYIHPLLVLALLTLPIWQQYLKQKIHGVTGDCLGAGIEVCESLILLLTILVFHSALP</sequence>
<comment type="function">
    <text evidence="14 19">Joins adenosylcobinamide-GDP and alpha-ribazole to generate adenosylcobalamin (Ado-cobalamin). Also synthesizes adenosylcobalamin 5'-phosphate from adenosylcobinamide-GDP and alpha-ribazole 5'-phosphate.</text>
</comment>
<name>A0ABS8D2Z5_9NEIS</name>
<feature type="transmembrane region" description="Helical" evidence="19">
    <location>
        <begin position="35"/>
        <end position="52"/>
    </location>
</feature>